<evidence type="ECO:0000313" key="6">
    <source>
        <dbReference type="EMBL" id="RNA37287.1"/>
    </source>
</evidence>
<feature type="domain" description="Phorbol-ester/DAG-type" evidence="4">
    <location>
        <begin position="181"/>
        <end position="231"/>
    </location>
</feature>
<evidence type="ECO:0000256" key="2">
    <source>
        <dbReference type="ARBA" id="ARBA00022833"/>
    </source>
</evidence>
<dbReference type="Pfam" id="PF00130">
    <property type="entry name" value="C1_1"/>
    <property type="match status" value="1"/>
</dbReference>
<dbReference type="InterPro" id="IPR002219">
    <property type="entry name" value="PKC_DAG/PE"/>
</dbReference>
<dbReference type="InterPro" id="IPR053793">
    <property type="entry name" value="PB1-like"/>
</dbReference>
<dbReference type="InterPro" id="IPR000270">
    <property type="entry name" value="PB1_dom"/>
</dbReference>
<dbReference type="PANTHER" id="PTHR22968">
    <property type="entry name" value="PROTEIN KINASE C, MU"/>
    <property type="match status" value="1"/>
</dbReference>
<proteinExistence type="predicted"/>
<dbReference type="FunFam" id="3.10.20.90:FF:000071">
    <property type="entry name" value="Protein kinase C"/>
    <property type="match status" value="1"/>
</dbReference>
<evidence type="ECO:0000259" key="4">
    <source>
        <dbReference type="PROSITE" id="PS50081"/>
    </source>
</evidence>
<reference evidence="6 7" key="1">
    <citation type="journal article" date="2018" name="Sci. Rep.">
        <title>Genomic signatures of local adaptation to the degree of environmental predictability in rotifers.</title>
        <authorList>
            <person name="Franch-Gras L."/>
            <person name="Hahn C."/>
            <person name="Garcia-Roger E.M."/>
            <person name="Carmona M.J."/>
            <person name="Serra M."/>
            <person name="Gomez A."/>
        </authorList>
    </citation>
    <scope>NUCLEOTIDE SEQUENCE [LARGE SCALE GENOMIC DNA]</scope>
    <source>
        <strain evidence="6">HYR1</strain>
    </source>
</reference>
<dbReference type="PROSITE" id="PS50081">
    <property type="entry name" value="ZF_DAG_PE_2"/>
    <property type="match status" value="1"/>
</dbReference>
<dbReference type="PROSITE" id="PS51745">
    <property type="entry name" value="PB1"/>
    <property type="match status" value="1"/>
</dbReference>
<dbReference type="Gene3D" id="3.30.60.20">
    <property type="match status" value="1"/>
</dbReference>
<name>A0A3M7SNV4_BRAPC</name>
<dbReference type="OrthoDB" id="63267at2759"/>
<keyword evidence="6" id="KW-0418">Kinase</keyword>
<keyword evidence="7" id="KW-1185">Reference proteome</keyword>
<dbReference type="PANTHER" id="PTHR22968:SF14">
    <property type="entry name" value="PROTEIN KINASE C"/>
    <property type="match status" value="1"/>
</dbReference>
<evidence type="ECO:0000259" key="5">
    <source>
        <dbReference type="PROSITE" id="PS51745"/>
    </source>
</evidence>
<evidence type="ECO:0000256" key="3">
    <source>
        <dbReference type="SAM" id="MobiDB-lite"/>
    </source>
</evidence>
<dbReference type="EMBL" id="REGN01001064">
    <property type="protein sequence ID" value="RNA37287.1"/>
    <property type="molecule type" value="Genomic_DNA"/>
</dbReference>
<evidence type="ECO:0000313" key="7">
    <source>
        <dbReference type="Proteomes" id="UP000276133"/>
    </source>
</evidence>
<sequence>MSAQTDQKLPSQPSLSTSISSSGSTSPNSFGHANYFASLTGPLKNDVDIDFSSQCLMKPCVADDSDIKIQVYYCGLIMVIYIKNSLKIEQFCAILKDICKFDEQQLFTIKWVDEEGDPCTVSSQSELDEALRLYYVNKESELVVHVFANIPERPGTQCAGEDRSIYRRGARRWRKIYLVNGHKYQAKRFARTALCGVCQDRIWGLGRQGYKCLECKIMVHKRCHKFIKLTCNEILVQQQQLHQQQLNSYMSTSSAPPAIPSSFSSHSIGSGCHQNSALIEDLKQAQKKQANLNKNDLFAEVPVLNKTSSPIIGKNKSFNAKLSNLLNKQSNAADKSKNEIDVDCSVYLCVELFLVLDIDNFERKT</sequence>
<feature type="compositionally biased region" description="Low complexity" evidence="3">
    <location>
        <begin position="10"/>
        <end position="27"/>
    </location>
</feature>
<dbReference type="PRINTS" id="PR00008">
    <property type="entry name" value="DAGPEDOMAIN"/>
</dbReference>
<dbReference type="SMART" id="SM00666">
    <property type="entry name" value="PB1"/>
    <property type="match status" value="1"/>
</dbReference>
<dbReference type="GO" id="GO:0004674">
    <property type="term" value="F:protein serine/threonine kinase activity"/>
    <property type="evidence" value="ECO:0007669"/>
    <property type="project" value="UniProtKB-KW"/>
</dbReference>
<keyword evidence="2" id="KW-0862">Zinc</keyword>
<protein>
    <submittedName>
        <fullName evidence="6">Kinase C iota type</fullName>
    </submittedName>
</protein>
<evidence type="ECO:0000256" key="1">
    <source>
        <dbReference type="ARBA" id="ARBA00022723"/>
    </source>
</evidence>
<dbReference type="STRING" id="10195.A0A3M7SNV4"/>
<dbReference type="InterPro" id="IPR020454">
    <property type="entry name" value="DAG/PE-bd"/>
</dbReference>
<dbReference type="Proteomes" id="UP000276133">
    <property type="component" value="Unassembled WGS sequence"/>
</dbReference>
<feature type="region of interest" description="Disordered" evidence="3">
    <location>
        <begin position="1"/>
        <end position="27"/>
    </location>
</feature>
<dbReference type="SMART" id="SM00109">
    <property type="entry name" value="C1"/>
    <property type="match status" value="1"/>
</dbReference>
<organism evidence="6 7">
    <name type="scientific">Brachionus plicatilis</name>
    <name type="common">Marine rotifer</name>
    <name type="synonym">Brachionus muelleri</name>
    <dbReference type="NCBI Taxonomy" id="10195"/>
    <lineage>
        <taxon>Eukaryota</taxon>
        <taxon>Metazoa</taxon>
        <taxon>Spiralia</taxon>
        <taxon>Gnathifera</taxon>
        <taxon>Rotifera</taxon>
        <taxon>Eurotatoria</taxon>
        <taxon>Monogononta</taxon>
        <taxon>Pseudotrocha</taxon>
        <taxon>Ploima</taxon>
        <taxon>Brachionidae</taxon>
        <taxon>Brachionus</taxon>
    </lineage>
</organism>
<dbReference type="GO" id="GO:0035556">
    <property type="term" value="P:intracellular signal transduction"/>
    <property type="evidence" value="ECO:0007669"/>
    <property type="project" value="TreeGrafter"/>
</dbReference>
<dbReference type="SUPFAM" id="SSF54277">
    <property type="entry name" value="CAD &amp; PB1 domains"/>
    <property type="match status" value="1"/>
</dbReference>
<comment type="caution">
    <text evidence="6">The sequence shown here is derived from an EMBL/GenBank/DDBJ whole genome shotgun (WGS) entry which is preliminary data.</text>
</comment>
<accession>A0A3M7SNV4</accession>
<dbReference type="SUPFAM" id="SSF57889">
    <property type="entry name" value="Cysteine-rich domain"/>
    <property type="match status" value="1"/>
</dbReference>
<feature type="domain" description="PB1" evidence="5">
    <location>
        <begin position="66"/>
        <end position="149"/>
    </location>
</feature>
<dbReference type="CDD" id="cd20794">
    <property type="entry name" value="C1_aPKC"/>
    <property type="match status" value="1"/>
</dbReference>
<dbReference type="AlphaFoldDB" id="A0A3M7SNV4"/>
<dbReference type="GO" id="GO:0016020">
    <property type="term" value="C:membrane"/>
    <property type="evidence" value="ECO:0007669"/>
    <property type="project" value="UniProtKB-SubCell"/>
</dbReference>
<dbReference type="InterPro" id="IPR046349">
    <property type="entry name" value="C1-like_sf"/>
</dbReference>
<dbReference type="FunFam" id="3.30.60.20:FF:000012">
    <property type="entry name" value="Protein kinase C"/>
    <property type="match status" value="1"/>
</dbReference>
<dbReference type="GO" id="GO:0007200">
    <property type="term" value="P:phospholipase C-activating G protein-coupled receptor signaling pathway"/>
    <property type="evidence" value="ECO:0007669"/>
    <property type="project" value="TreeGrafter"/>
</dbReference>
<dbReference type="PROSITE" id="PS00479">
    <property type="entry name" value="ZF_DAG_PE_1"/>
    <property type="match status" value="1"/>
</dbReference>
<dbReference type="GO" id="GO:0008270">
    <property type="term" value="F:zinc ion binding"/>
    <property type="evidence" value="ECO:0007669"/>
    <property type="project" value="UniProtKB-KW"/>
</dbReference>
<keyword evidence="1" id="KW-0479">Metal-binding</keyword>
<gene>
    <name evidence="6" type="ORF">BpHYR1_011220</name>
</gene>
<dbReference type="Pfam" id="PF00564">
    <property type="entry name" value="PB1"/>
    <property type="match status" value="1"/>
</dbReference>
<dbReference type="GO" id="GO:0005829">
    <property type="term" value="C:cytosol"/>
    <property type="evidence" value="ECO:0007669"/>
    <property type="project" value="TreeGrafter"/>
</dbReference>
<dbReference type="Gene3D" id="3.10.20.90">
    <property type="entry name" value="Phosphatidylinositol 3-kinase Catalytic Subunit, Chain A, domain 1"/>
    <property type="match status" value="1"/>
</dbReference>
<keyword evidence="6" id="KW-0808">Transferase</keyword>